<protein>
    <submittedName>
        <fullName evidence="3">Short-chain dehydrogenase</fullName>
    </submittedName>
</protein>
<dbReference type="PANTHER" id="PTHR44196:SF1">
    <property type="entry name" value="DEHYDROGENASE_REDUCTASE SDR FAMILY MEMBER 7B"/>
    <property type="match status" value="1"/>
</dbReference>
<dbReference type="Gene3D" id="3.40.50.720">
    <property type="entry name" value="NAD(P)-binding Rossmann-like Domain"/>
    <property type="match status" value="1"/>
</dbReference>
<reference evidence="3 4" key="1">
    <citation type="submission" date="2017-09" db="EMBL/GenBank/DDBJ databases">
        <title>Genomics of the genus Arcobacter.</title>
        <authorList>
            <person name="Perez-Cataluna A."/>
            <person name="Figueras M.J."/>
            <person name="Salas-Masso N."/>
        </authorList>
    </citation>
    <scope>NUCLEOTIDE SEQUENCE [LARGE SCALE GENOMIC DNA]</scope>
    <source>
        <strain evidence="3 4">F156-34</strain>
    </source>
</reference>
<dbReference type="InterPro" id="IPR002347">
    <property type="entry name" value="SDR_fam"/>
</dbReference>
<dbReference type="GO" id="GO:0016491">
    <property type="term" value="F:oxidoreductase activity"/>
    <property type="evidence" value="ECO:0007669"/>
    <property type="project" value="UniProtKB-KW"/>
</dbReference>
<dbReference type="GO" id="GO:0016020">
    <property type="term" value="C:membrane"/>
    <property type="evidence" value="ECO:0007669"/>
    <property type="project" value="TreeGrafter"/>
</dbReference>
<keyword evidence="4" id="KW-1185">Reference proteome</keyword>
<evidence type="ECO:0000256" key="2">
    <source>
        <dbReference type="ARBA" id="ARBA00023002"/>
    </source>
</evidence>
<dbReference type="PANTHER" id="PTHR44196">
    <property type="entry name" value="DEHYDROGENASE/REDUCTASE SDR FAMILY MEMBER 7B"/>
    <property type="match status" value="1"/>
</dbReference>
<organism evidence="3 4">
    <name type="scientific">Halarcobacter mediterraneus</name>
    <dbReference type="NCBI Taxonomy" id="2023153"/>
    <lineage>
        <taxon>Bacteria</taxon>
        <taxon>Pseudomonadati</taxon>
        <taxon>Campylobacterota</taxon>
        <taxon>Epsilonproteobacteria</taxon>
        <taxon>Campylobacterales</taxon>
        <taxon>Arcobacteraceae</taxon>
        <taxon>Halarcobacter</taxon>
    </lineage>
</organism>
<dbReference type="EMBL" id="NXIE01000001">
    <property type="protein sequence ID" value="RXK14456.1"/>
    <property type="molecule type" value="Genomic_DNA"/>
</dbReference>
<dbReference type="InterPro" id="IPR036291">
    <property type="entry name" value="NAD(P)-bd_dom_sf"/>
</dbReference>
<sequence>MKNSNKRIWLVGGSSGIGLELTKIFLENEFRIIVSSRTASSSEELLKLKDSYKENIYLLDFDVEDTENIETKIKEVWQVFDGLDIWFYNAGAYEVMDMKSWDYKKFALMNSTNYLGVINIMTNISKYFIKQKSGKWIWNLSLSTYFGLPNGGGYSAPKTALLNLAQSIHPELQQENIDLQIINHGFVKTRLTSKNSFDMPQLMEPKYAAEEIFKGITKDKRFEVRFPTKLRLFLQFLSLIPYKFSLAITKRLIK</sequence>
<proteinExistence type="inferred from homology"/>
<name>A0A4V1M1N1_9BACT</name>
<accession>A0A4V1M1N1</accession>
<dbReference type="OrthoDB" id="658698at2"/>
<dbReference type="RefSeq" id="WP_129060595.1">
    <property type="nucleotide sequence ID" value="NZ_NXIE01000001.1"/>
</dbReference>
<evidence type="ECO:0000256" key="1">
    <source>
        <dbReference type="ARBA" id="ARBA00006484"/>
    </source>
</evidence>
<dbReference type="PRINTS" id="PR00081">
    <property type="entry name" value="GDHRDH"/>
</dbReference>
<dbReference type="SUPFAM" id="SSF51735">
    <property type="entry name" value="NAD(P)-binding Rossmann-fold domains"/>
    <property type="match status" value="1"/>
</dbReference>
<dbReference type="Proteomes" id="UP000289718">
    <property type="component" value="Unassembled WGS sequence"/>
</dbReference>
<comment type="caution">
    <text evidence="3">The sequence shown here is derived from an EMBL/GenBank/DDBJ whole genome shotgun (WGS) entry which is preliminary data.</text>
</comment>
<evidence type="ECO:0000313" key="4">
    <source>
        <dbReference type="Proteomes" id="UP000289718"/>
    </source>
</evidence>
<gene>
    <name evidence="3" type="ORF">CP965_03125</name>
</gene>
<dbReference type="AlphaFoldDB" id="A0A4V1M1N1"/>
<dbReference type="Pfam" id="PF00106">
    <property type="entry name" value="adh_short"/>
    <property type="match status" value="1"/>
</dbReference>
<keyword evidence="2" id="KW-0560">Oxidoreductase</keyword>
<comment type="similarity">
    <text evidence="1">Belongs to the short-chain dehydrogenases/reductases (SDR) family.</text>
</comment>
<evidence type="ECO:0000313" key="3">
    <source>
        <dbReference type="EMBL" id="RXK14456.1"/>
    </source>
</evidence>